<accession>A0A6D2I8E5</accession>
<reference evidence="2" key="1">
    <citation type="submission" date="2020-01" db="EMBL/GenBank/DDBJ databases">
        <authorList>
            <person name="Mishra B."/>
        </authorList>
    </citation>
    <scope>NUCLEOTIDE SEQUENCE [LARGE SCALE GENOMIC DNA]</scope>
</reference>
<evidence type="ECO:0000313" key="2">
    <source>
        <dbReference type="EMBL" id="CAA7021403.1"/>
    </source>
</evidence>
<evidence type="ECO:0000313" key="3">
    <source>
        <dbReference type="Proteomes" id="UP000467841"/>
    </source>
</evidence>
<dbReference type="AlphaFoldDB" id="A0A6D2I8E5"/>
<dbReference type="EMBL" id="CACVBM020000610">
    <property type="protein sequence ID" value="CAA7021403.1"/>
    <property type="molecule type" value="Genomic_DNA"/>
</dbReference>
<sequence length="99" mass="11249">MESATQQRYGPKGNFQGHQGTFPRPKMHIPPGFPHQPPQHAPSQEHELRAMLKQLLQGQADDVMETSKKLAEINSKIESLTTRVHTLEKPYLLLLLPVF</sequence>
<evidence type="ECO:0000256" key="1">
    <source>
        <dbReference type="SAM" id="MobiDB-lite"/>
    </source>
</evidence>
<feature type="region of interest" description="Disordered" evidence="1">
    <location>
        <begin position="1"/>
        <end position="46"/>
    </location>
</feature>
<proteinExistence type="predicted"/>
<name>A0A6D2I8E5_9BRAS</name>
<comment type="caution">
    <text evidence="2">The sequence shown here is derived from an EMBL/GenBank/DDBJ whole genome shotgun (WGS) entry which is preliminary data.</text>
</comment>
<feature type="compositionally biased region" description="Pro residues" evidence="1">
    <location>
        <begin position="31"/>
        <end position="40"/>
    </location>
</feature>
<protein>
    <submittedName>
        <fullName evidence="2">Uncharacterized protein</fullName>
    </submittedName>
</protein>
<organism evidence="2 3">
    <name type="scientific">Microthlaspi erraticum</name>
    <dbReference type="NCBI Taxonomy" id="1685480"/>
    <lineage>
        <taxon>Eukaryota</taxon>
        <taxon>Viridiplantae</taxon>
        <taxon>Streptophyta</taxon>
        <taxon>Embryophyta</taxon>
        <taxon>Tracheophyta</taxon>
        <taxon>Spermatophyta</taxon>
        <taxon>Magnoliopsida</taxon>
        <taxon>eudicotyledons</taxon>
        <taxon>Gunneridae</taxon>
        <taxon>Pentapetalae</taxon>
        <taxon>rosids</taxon>
        <taxon>malvids</taxon>
        <taxon>Brassicales</taxon>
        <taxon>Brassicaceae</taxon>
        <taxon>Coluteocarpeae</taxon>
        <taxon>Microthlaspi</taxon>
    </lineage>
</organism>
<keyword evidence="3" id="KW-1185">Reference proteome</keyword>
<dbReference type="Proteomes" id="UP000467841">
    <property type="component" value="Unassembled WGS sequence"/>
</dbReference>
<gene>
    <name evidence="2" type="ORF">MERR_LOCUS8638</name>
</gene>